<dbReference type="GO" id="GO:0004017">
    <property type="term" value="F:AMP kinase activity"/>
    <property type="evidence" value="ECO:0007669"/>
    <property type="project" value="InterPro"/>
</dbReference>
<dbReference type="CDD" id="cd22981">
    <property type="entry name" value="DD_TbAK-like"/>
    <property type="match status" value="1"/>
</dbReference>
<dbReference type="NCBIfam" id="TIGR01351">
    <property type="entry name" value="adk"/>
    <property type="match status" value="1"/>
</dbReference>
<evidence type="ECO:0000256" key="4">
    <source>
        <dbReference type="ARBA" id="ARBA00022777"/>
    </source>
</evidence>
<evidence type="ECO:0000256" key="5">
    <source>
        <dbReference type="RuleBase" id="RU003330"/>
    </source>
</evidence>
<keyword evidence="4 5" id="KW-0418">Kinase</keyword>
<dbReference type="SUPFAM" id="SSF52540">
    <property type="entry name" value="P-loop containing nucleoside triphosphate hydrolases"/>
    <property type="match status" value="1"/>
</dbReference>
<dbReference type="InterPro" id="IPR006259">
    <property type="entry name" value="Adenyl_kin_sub"/>
</dbReference>
<proteinExistence type="inferred from homology"/>
<dbReference type="CDD" id="cd01428">
    <property type="entry name" value="ADK"/>
    <property type="match status" value="1"/>
</dbReference>
<dbReference type="InterPro" id="IPR027417">
    <property type="entry name" value="P-loop_NTPase"/>
</dbReference>
<dbReference type="OMA" id="CSCCESI"/>
<organism evidence="6 7">
    <name type="scientific">Bodo saltans</name>
    <name type="common">Flagellated protozoan</name>
    <dbReference type="NCBI Taxonomy" id="75058"/>
    <lineage>
        <taxon>Eukaryota</taxon>
        <taxon>Discoba</taxon>
        <taxon>Euglenozoa</taxon>
        <taxon>Kinetoplastea</taxon>
        <taxon>Metakinetoplastina</taxon>
        <taxon>Eubodonida</taxon>
        <taxon>Bodonidae</taxon>
        <taxon>Bodo</taxon>
    </lineage>
</organism>
<dbReference type="PRINTS" id="PR00094">
    <property type="entry name" value="ADENYLTKNASE"/>
</dbReference>
<dbReference type="Proteomes" id="UP000051952">
    <property type="component" value="Unassembled WGS sequence"/>
</dbReference>
<dbReference type="HAMAP" id="MF_00235">
    <property type="entry name" value="Adenylate_kinase_Adk"/>
    <property type="match status" value="1"/>
</dbReference>
<dbReference type="VEuPathDB" id="TriTrypDB:BSAL_32780"/>
<evidence type="ECO:0000256" key="1">
    <source>
        <dbReference type="ARBA" id="ARBA00007220"/>
    </source>
</evidence>
<dbReference type="OrthoDB" id="439792at2759"/>
<evidence type="ECO:0000313" key="6">
    <source>
        <dbReference type="EMBL" id="CUG91577.1"/>
    </source>
</evidence>
<keyword evidence="3" id="KW-0547">Nucleotide-binding</keyword>
<dbReference type="InterPro" id="IPR033690">
    <property type="entry name" value="Adenylat_kinase_CS"/>
</dbReference>
<keyword evidence="2 5" id="KW-0808">Transferase</keyword>
<reference evidence="7" key="1">
    <citation type="submission" date="2015-09" db="EMBL/GenBank/DDBJ databases">
        <authorList>
            <consortium name="Pathogen Informatics"/>
        </authorList>
    </citation>
    <scope>NUCLEOTIDE SEQUENCE [LARGE SCALE GENOMIC DNA]</scope>
    <source>
        <strain evidence="7">Lake Konstanz</strain>
    </source>
</reference>
<evidence type="ECO:0000313" key="7">
    <source>
        <dbReference type="Proteomes" id="UP000051952"/>
    </source>
</evidence>
<dbReference type="Pfam" id="PF00406">
    <property type="entry name" value="ADK"/>
    <property type="match status" value="1"/>
</dbReference>
<comment type="similarity">
    <text evidence="1 5">Belongs to the adenylate kinase family.</text>
</comment>
<name>A0A0S4JLR6_BODSA</name>
<dbReference type="GO" id="GO:0005524">
    <property type="term" value="F:ATP binding"/>
    <property type="evidence" value="ECO:0007669"/>
    <property type="project" value="InterPro"/>
</dbReference>
<dbReference type="SUPFAM" id="SSF57774">
    <property type="entry name" value="Microbial and mitochondrial ADK, insert 'zinc finger' domain"/>
    <property type="match status" value="1"/>
</dbReference>
<protein>
    <submittedName>
        <fullName evidence="6">Adenylate kinase, putative</fullName>
    </submittedName>
</protein>
<sequence length="258" mass="28269">MATGNLSEDAVAYLQEHKVEALFESLLHDLLIGLPDKPLDHLLGLLRKLPTPKIVIAGPPAGGKGTQCQKIVERFGVVHISTGDILRDHTQRGTEFGKKASEYMSKGMLVPDDLIISLVKDRLSQDDVFQRGWLLDGFPRTRSQAISLQTAGIIPNALIVLDVSDSVVVNRIAGRRTDPATGAVYHTTANPPPAGLHVIQRADDTEEAITVRLRLFHANLHEVLACYRSISVHINGEQDKDVVAAEVIEQLEHRIVLV</sequence>
<dbReference type="InterPro" id="IPR036193">
    <property type="entry name" value="ADK_active_lid_dom_sf"/>
</dbReference>
<dbReference type="PROSITE" id="PS00113">
    <property type="entry name" value="ADENYLATE_KINASE"/>
    <property type="match status" value="1"/>
</dbReference>
<evidence type="ECO:0000256" key="2">
    <source>
        <dbReference type="ARBA" id="ARBA00022679"/>
    </source>
</evidence>
<gene>
    <name evidence="6" type="ORF">BSAL_32780</name>
</gene>
<accession>A0A0S4JLR6</accession>
<dbReference type="SUPFAM" id="SSF47391">
    <property type="entry name" value="Dimerization-anchoring domain of cAMP-dependent PK regulatory subunit"/>
    <property type="match status" value="1"/>
</dbReference>
<dbReference type="Gene3D" id="3.40.50.300">
    <property type="entry name" value="P-loop containing nucleotide triphosphate hydrolases"/>
    <property type="match status" value="1"/>
</dbReference>
<dbReference type="AlphaFoldDB" id="A0A0S4JLR6"/>
<dbReference type="EMBL" id="CYKH01001941">
    <property type="protein sequence ID" value="CUG91577.1"/>
    <property type="molecule type" value="Genomic_DNA"/>
</dbReference>
<evidence type="ECO:0000256" key="3">
    <source>
        <dbReference type="ARBA" id="ARBA00022741"/>
    </source>
</evidence>
<dbReference type="InterPro" id="IPR000850">
    <property type="entry name" value="Adenylat/UMP-CMP_kin"/>
</dbReference>
<dbReference type="PANTHER" id="PTHR23359">
    <property type="entry name" value="NUCLEOTIDE KINASE"/>
    <property type="match status" value="1"/>
</dbReference>
<keyword evidence="7" id="KW-1185">Reference proteome</keyword>